<dbReference type="EMBL" id="BT082150">
    <property type="protein sequence ID" value="ACQ57857.1"/>
    <property type="molecule type" value="mRNA"/>
</dbReference>
<protein>
    <recommendedName>
        <fullName evidence="4">Carbonic anhydrase</fullName>
        <ecNumber evidence="4">4.2.1.1</ecNumber>
    </recommendedName>
</protein>
<dbReference type="GO" id="GO:0008270">
    <property type="term" value="F:zinc ion binding"/>
    <property type="evidence" value="ECO:0007669"/>
    <property type="project" value="UniProtKB-UniRule"/>
</dbReference>
<accession>C3KGT5</accession>
<dbReference type="SMART" id="SM01057">
    <property type="entry name" value="Carb_anhydrase"/>
    <property type="match status" value="1"/>
</dbReference>
<dbReference type="InterPro" id="IPR018338">
    <property type="entry name" value="Carbonic_anhydrase_a-class_CS"/>
</dbReference>
<organism evidence="6">
    <name type="scientific">Anoplopoma fimbria</name>
    <name type="common">Sablefish</name>
    <dbReference type="NCBI Taxonomy" id="229290"/>
    <lineage>
        <taxon>Eukaryota</taxon>
        <taxon>Metazoa</taxon>
        <taxon>Chordata</taxon>
        <taxon>Craniata</taxon>
        <taxon>Vertebrata</taxon>
        <taxon>Euteleostomi</taxon>
        <taxon>Actinopterygii</taxon>
        <taxon>Neopterygii</taxon>
        <taxon>Teleostei</taxon>
        <taxon>Neoteleostei</taxon>
        <taxon>Acanthomorphata</taxon>
        <taxon>Eupercaria</taxon>
        <taxon>Perciformes</taxon>
        <taxon>Cottioidei</taxon>
        <taxon>Anoplopomatales</taxon>
        <taxon>Anoplopomatidae</taxon>
        <taxon>Anoplopoma</taxon>
    </lineage>
</organism>
<comment type="function">
    <text evidence="4">Reversible hydration of carbon dioxide.</text>
</comment>
<comment type="cofactor">
    <cofactor evidence="4">
        <name>Zn(2+)</name>
        <dbReference type="ChEBI" id="CHEBI:29105"/>
    </cofactor>
</comment>
<keyword evidence="4" id="KW-0456">Lyase</keyword>
<dbReference type="Pfam" id="PF00194">
    <property type="entry name" value="Carb_anhydrase"/>
    <property type="match status" value="1"/>
</dbReference>
<keyword evidence="2 4" id="KW-0479">Metal-binding</keyword>
<dbReference type="PANTHER" id="PTHR18952">
    <property type="entry name" value="CARBONIC ANHYDRASE"/>
    <property type="match status" value="1"/>
</dbReference>
<dbReference type="GO" id="GO:0005886">
    <property type="term" value="C:plasma membrane"/>
    <property type="evidence" value="ECO:0007669"/>
    <property type="project" value="TreeGrafter"/>
</dbReference>
<sequence length="328" mass="36781">MFPIMAGFINVYRPTQPLNGRDVFASPGTPLPPSHSWCYEDEPCEYKPSHWHLLPHSECGGKSQSPINIETRETVSDEHLDAFTYTKFDDKHAIMHITNTGHSVKCVLKEDTVEVSGGGLGYVYSTLQFHFHWGSENSDGSEHKVDSKRYPMEMHIVNKRKDLTLEKALGTPNGLAVLGFLIEAKDAHNSNSELETHPTSDIDPWKKLTSYISAIRNISSEVHVTDGISIDDLLGSVNRVEYYRYNGSLTTPSCNEAVVWTVFKESVKVDENLMMMFPTLAGYHNVYRPTQSLHNRIIYTTTSASSAPVPTILLLLACLCAFSYNLHL</sequence>
<proteinExistence type="evidence at transcript level"/>
<gene>
    <name evidence="6" type="primary">CAH15</name>
</gene>
<name>C3KGT5_ANOFI</name>
<dbReference type="InterPro" id="IPR023561">
    <property type="entry name" value="Carbonic_anhydrase_a-class"/>
</dbReference>
<dbReference type="GO" id="GO:0004089">
    <property type="term" value="F:carbonate dehydratase activity"/>
    <property type="evidence" value="ECO:0007669"/>
    <property type="project" value="UniProtKB-UniRule"/>
</dbReference>
<dbReference type="PROSITE" id="PS51144">
    <property type="entry name" value="ALPHA_CA_2"/>
    <property type="match status" value="1"/>
</dbReference>
<evidence type="ECO:0000256" key="2">
    <source>
        <dbReference type="ARBA" id="ARBA00022723"/>
    </source>
</evidence>
<dbReference type="PANTHER" id="PTHR18952:SF200">
    <property type="entry name" value="CARBONIC ANHYDRASE"/>
    <property type="match status" value="1"/>
</dbReference>
<dbReference type="SUPFAM" id="SSF51069">
    <property type="entry name" value="Carbonic anhydrase"/>
    <property type="match status" value="1"/>
</dbReference>
<comment type="catalytic activity">
    <reaction evidence="4">
        <text>hydrogencarbonate + H(+) = CO2 + H2O</text>
        <dbReference type="Rhea" id="RHEA:10748"/>
        <dbReference type="ChEBI" id="CHEBI:15377"/>
        <dbReference type="ChEBI" id="CHEBI:15378"/>
        <dbReference type="ChEBI" id="CHEBI:16526"/>
        <dbReference type="ChEBI" id="CHEBI:17544"/>
        <dbReference type="EC" id="4.2.1.1"/>
    </reaction>
</comment>
<evidence type="ECO:0000313" key="6">
    <source>
        <dbReference type="EMBL" id="ACQ57857.1"/>
    </source>
</evidence>
<comment type="similarity">
    <text evidence="1 4">Belongs to the alpha-carbonic anhydrase family.</text>
</comment>
<evidence type="ECO:0000256" key="3">
    <source>
        <dbReference type="ARBA" id="ARBA00022833"/>
    </source>
</evidence>
<keyword evidence="3 4" id="KW-0862">Zinc</keyword>
<dbReference type="InterPro" id="IPR036398">
    <property type="entry name" value="CA_dom_sf"/>
</dbReference>
<evidence type="ECO:0000256" key="1">
    <source>
        <dbReference type="ARBA" id="ARBA00010718"/>
    </source>
</evidence>
<dbReference type="EC" id="4.2.1.1" evidence="4"/>
<reference evidence="6" key="1">
    <citation type="submission" date="2009-05" db="EMBL/GenBank/DDBJ databases">
        <title>Anoplopoma fimbria ESTs and full-length cDNAs.</title>
        <authorList>
            <person name="Messmer A."/>
            <person name="Rondeau E."/>
            <person name="Sanderson D."/>
            <person name="Cooper G."/>
            <person name="Leong J."/>
            <person name="Koop B.F."/>
        </authorList>
    </citation>
    <scope>NUCLEOTIDE SEQUENCE</scope>
    <source>
        <tissue evidence="6">Brain</tissue>
    </source>
</reference>
<evidence type="ECO:0000256" key="4">
    <source>
        <dbReference type="RuleBase" id="RU367011"/>
    </source>
</evidence>
<dbReference type="PROSITE" id="PS00162">
    <property type="entry name" value="ALPHA_CA_1"/>
    <property type="match status" value="1"/>
</dbReference>
<feature type="domain" description="Alpha-carbonic anhydrase" evidence="5">
    <location>
        <begin position="35"/>
        <end position="302"/>
    </location>
</feature>
<dbReference type="InterPro" id="IPR001148">
    <property type="entry name" value="CA_dom"/>
</dbReference>
<dbReference type="AlphaFoldDB" id="C3KGT5"/>
<dbReference type="Gene3D" id="3.10.200.10">
    <property type="entry name" value="Alpha carbonic anhydrase"/>
    <property type="match status" value="1"/>
</dbReference>
<evidence type="ECO:0000259" key="5">
    <source>
        <dbReference type="PROSITE" id="PS51144"/>
    </source>
</evidence>